<dbReference type="Gene3D" id="3.30.70.270">
    <property type="match status" value="1"/>
</dbReference>
<dbReference type="PANTHER" id="PTHR44757">
    <property type="entry name" value="DIGUANYLATE CYCLASE DGCP"/>
    <property type="match status" value="1"/>
</dbReference>
<keyword evidence="4" id="KW-1185">Reference proteome</keyword>
<proteinExistence type="predicted"/>
<dbReference type="PANTHER" id="PTHR44757:SF2">
    <property type="entry name" value="BIOFILM ARCHITECTURE MAINTENANCE PROTEIN MBAA"/>
    <property type="match status" value="1"/>
</dbReference>
<comment type="caution">
    <text evidence="3">The sequence shown here is derived from an EMBL/GenBank/DDBJ whole genome shotgun (WGS) entry which is preliminary data.</text>
</comment>
<dbReference type="NCBIfam" id="TIGR00254">
    <property type="entry name" value="GGDEF"/>
    <property type="match status" value="1"/>
</dbReference>
<keyword evidence="1" id="KW-0472">Membrane</keyword>
<dbReference type="PROSITE" id="PS50887">
    <property type="entry name" value="GGDEF"/>
    <property type="match status" value="1"/>
</dbReference>
<dbReference type="SUPFAM" id="SSF55785">
    <property type="entry name" value="PYP-like sensor domain (PAS domain)"/>
    <property type="match status" value="1"/>
</dbReference>
<dbReference type="InterPro" id="IPR035965">
    <property type="entry name" value="PAS-like_dom_sf"/>
</dbReference>
<gene>
    <name evidence="3" type="ORF">QUW08_05350</name>
</gene>
<organism evidence="3 4">
    <name type="scientific">Allofournierella massiliensis</name>
    <dbReference type="NCBI Taxonomy" id="1650663"/>
    <lineage>
        <taxon>Bacteria</taxon>
        <taxon>Bacillati</taxon>
        <taxon>Bacillota</taxon>
        <taxon>Clostridia</taxon>
        <taxon>Eubacteriales</taxon>
        <taxon>Oscillospiraceae</taxon>
        <taxon>Allofournierella</taxon>
    </lineage>
</organism>
<reference evidence="3 4" key="1">
    <citation type="submission" date="2023-06" db="EMBL/GenBank/DDBJ databases">
        <title>Identification and characterization of horizontal gene transfer across gut microbiota members of farm animals based on homology search.</title>
        <authorList>
            <person name="Schwarzerova J."/>
            <person name="Nykrynova M."/>
            <person name="Jureckova K."/>
            <person name="Cejkova D."/>
            <person name="Rychlik I."/>
        </authorList>
    </citation>
    <scope>NUCLEOTIDE SEQUENCE [LARGE SCALE GENOMIC DNA]</scope>
    <source>
        <strain evidence="3 4">ET340</strain>
    </source>
</reference>
<keyword evidence="1" id="KW-1133">Transmembrane helix</keyword>
<dbReference type="CDD" id="cd01949">
    <property type="entry name" value="GGDEF"/>
    <property type="match status" value="1"/>
</dbReference>
<dbReference type="Pfam" id="PF00990">
    <property type="entry name" value="GGDEF"/>
    <property type="match status" value="1"/>
</dbReference>
<dbReference type="SUPFAM" id="SSF55073">
    <property type="entry name" value="Nucleotide cyclase"/>
    <property type="match status" value="1"/>
</dbReference>
<dbReference type="Proteomes" id="UP001529380">
    <property type="component" value="Unassembled WGS sequence"/>
</dbReference>
<evidence type="ECO:0000259" key="2">
    <source>
        <dbReference type="PROSITE" id="PS50887"/>
    </source>
</evidence>
<dbReference type="InterPro" id="IPR029787">
    <property type="entry name" value="Nucleotide_cyclase"/>
</dbReference>
<dbReference type="InterPro" id="IPR043128">
    <property type="entry name" value="Rev_trsase/Diguanyl_cyclase"/>
</dbReference>
<keyword evidence="3" id="KW-0548">Nucleotidyltransferase</keyword>
<evidence type="ECO:0000313" key="4">
    <source>
        <dbReference type="Proteomes" id="UP001529380"/>
    </source>
</evidence>
<evidence type="ECO:0000313" key="3">
    <source>
        <dbReference type="EMBL" id="MDM8200723.1"/>
    </source>
</evidence>
<dbReference type="InterPro" id="IPR000160">
    <property type="entry name" value="GGDEF_dom"/>
</dbReference>
<dbReference type="EC" id="2.7.7.65" evidence="3"/>
<dbReference type="InterPro" id="IPR052155">
    <property type="entry name" value="Biofilm_reg_signaling"/>
</dbReference>
<name>A0ABT7UQV4_9FIRM</name>
<feature type="transmembrane region" description="Helical" evidence="1">
    <location>
        <begin position="291"/>
        <end position="313"/>
    </location>
</feature>
<keyword evidence="3" id="KW-0808">Transferase</keyword>
<dbReference type="EMBL" id="JAUDCL010000006">
    <property type="protein sequence ID" value="MDM8200723.1"/>
    <property type="molecule type" value="Genomic_DNA"/>
</dbReference>
<dbReference type="RefSeq" id="WP_289599434.1">
    <property type="nucleotide sequence ID" value="NZ_JAUDCL010000006.1"/>
</dbReference>
<protein>
    <submittedName>
        <fullName evidence="3">Sensor domain-containing diguanylate cyclase</fullName>
        <ecNumber evidence="3">2.7.7.65</ecNumber>
    </submittedName>
</protein>
<reference evidence="3 4" key="3">
    <citation type="submission" date="2023-06" db="EMBL/GenBank/DDBJ databases">
        <authorList>
            <person name="Zeman M."/>
            <person name="Kubasova T."/>
            <person name="Jahodarova E."/>
            <person name="Nykrynova M."/>
            <person name="Rychlik I."/>
        </authorList>
    </citation>
    <scope>NUCLEOTIDE SEQUENCE [LARGE SCALE GENOMIC DNA]</scope>
    <source>
        <strain evidence="3 4">ET340</strain>
    </source>
</reference>
<reference evidence="4" key="2">
    <citation type="submission" date="2023-06" db="EMBL/GenBank/DDBJ databases">
        <title>Identification and characterization of horizontal gene transfer across gut microbiota members of farm animals based on homology search.</title>
        <authorList>
            <person name="Zeman M."/>
            <person name="Kubasova T."/>
            <person name="Jahodarova E."/>
            <person name="Nykrynova M."/>
            <person name="Rychlik I."/>
        </authorList>
    </citation>
    <scope>NUCLEOTIDE SEQUENCE [LARGE SCALE GENOMIC DNA]</scope>
    <source>
        <strain evidence="4">ET340</strain>
    </source>
</reference>
<dbReference type="SMART" id="SM00267">
    <property type="entry name" value="GGDEF"/>
    <property type="match status" value="1"/>
</dbReference>
<feature type="domain" description="GGDEF" evidence="2">
    <location>
        <begin position="489"/>
        <end position="618"/>
    </location>
</feature>
<dbReference type="Gene3D" id="3.30.450.20">
    <property type="entry name" value="PAS domain"/>
    <property type="match status" value="1"/>
</dbReference>
<dbReference type="GO" id="GO:0052621">
    <property type="term" value="F:diguanylate cyclase activity"/>
    <property type="evidence" value="ECO:0007669"/>
    <property type="project" value="UniProtKB-EC"/>
</dbReference>
<keyword evidence="1" id="KW-0812">Transmembrane</keyword>
<accession>A0ABT7UQV4</accession>
<sequence>MKHLSVFRRWARTARQLRLALLGLTLLFVTLVFSTLDFTLQLNRYTIASSQDPLQNTARSSIATLDSYLEQQMSYVQRAATAIASLPEGSSEEEVRQLLDEYFQRSDFVQMWAVSLDKQAISSQGISLDLSSEEALESAFGGQSGYSAVYTSLTYHDDRFYVYVPVRVSPEQPVTGAVLGVLKVDQLAQELTLYGLSDESCLAVFQPDGKLVYACPNLRRQLTNSDNFWDTEVGHILGSLPENEAGQFGTAGSDKDAVAWLCVPTGIRDWYLYQDVPQSALLATNAQETKLVMLMALKMLAASVIMLVLLAIYHRQREDQVQRAEDSLRTSNQLLAMALQHTAITLFVYDLNAYTMTSCAEPRPGEKAAGATEPALLVQNGTVAPQHSAGFLALFHQIRQTREPVQGDFLVRWPGQSEYRWTRVTLTAVLTPGQDPSHAIVTFEDITEERRREDELRQRANRDPLTNLFNRRGLRIRVNELLAQPDPPKTAALLMMDLDHFKEVNDILGHPIGDVLLREVARLLEQLAPAPGVLVRLGGDEFIVLLPGADWAQAEALAGRICDQLPGLASKLELGVPVGVSVGVHLFDPAAEPLNQAYQQADVALYAAKRNRGCWVSTRSLREL</sequence>
<evidence type="ECO:0000256" key="1">
    <source>
        <dbReference type="SAM" id="Phobius"/>
    </source>
</evidence>